<reference evidence="3 4" key="1">
    <citation type="submission" date="2016-07" db="EMBL/GenBank/DDBJ databases">
        <title>Draft genome of the white-rot fungus Obba rivulosa 3A-2.</title>
        <authorList>
            <consortium name="DOE Joint Genome Institute"/>
            <person name="Miettinen O."/>
            <person name="Riley R."/>
            <person name="Acob R."/>
            <person name="Barry K."/>
            <person name="Cullen D."/>
            <person name="De Vries R."/>
            <person name="Hainaut M."/>
            <person name="Hatakka A."/>
            <person name="Henrissat B."/>
            <person name="Hilden K."/>
            <person name="Kuo R."/>
            <person name="Labutti K."/>
            <person name="Lipzen A."/>
            <person name="Makela M.R."/>
            <person name="Sandor L."/>
            <person name="Spatafora J.W."/>
            <person name="Grigoriev I.V."/>
            <person name="Hibbett D.S."/>
        </authorList>
    </citation>
    <scope>NUCLEOTIDE SEQUENCE [LARGE SCALE GENOMIC DNA]</scope>
    <source>
        <strain evidence="3 4">3A-2</strain>
    </source>
</reference>
<evidence type="ECO:0000256" key="1">
    <source>
        <dbReference type="SAM" id="Phobius"/>
    </source>
</evidence>
<organism evidence="3 4">
    <name type="scientific">Obba rivulosa</name>
    <dbReference type="NCBI Taxonomy" id="1052685"/>
    <lineage>
        <taxon>Eukaryota</taxon>
        <taxon>Fungi</taxon>
        <taxon>Dikarya</taxon>
        <taxon>Basidiomycota</taxon>
        <taxon>Agaricomycotina</taxon>
        <taxon>Agaricomycetes</taxon>
        <taxon>Polyporales</taxon>
        <taxon>Gelatoporiaceae</taxon>
        <taxon>Obba</taxon>
    </lineage>
</organism>
<feature type="transmembrane region" description="Helical" evidence="1">
    <location>
        <begin position="152"/>
        <end position="173"/>
    </location>
</feature>
<dbReference type="PANTHER" id="PTHR40465">
    <property type="entry name" value="CHROMOSOME 1, WHOLE GENOME SHOTGUN SEQUENCE"/>
    <property type="match status" value="1"/>
</dbReference>
<keyword evidence="4" id="KW-1185">Reference proteome</keyword>
<dbReference type="PANTHER" id="PTHR40465:SF1">
    <property type="entry name" value="DUF6534 DOMAIN-CONTAINING PROTEIN"/>
    <property type="match status" value="1"/>
</dbReference>
<dbReference type="AlphaFoldDB" id="A0A8E2DMR6"/>
<dbReference type="Pfam" id="PF20152">
    <property type="entry name" value="DUF6534"/>
    <property type="match status" value="1"/>
</dbReference>
<gene>
    <name evidence="3" type="ORF">OBBRIDRAFT_436750</name>
</gene>
<evidence type="ECO:0000313" key="3">
    <source>
        <dbReference type="EMBL" id="OCH92501.1"/>
    </source>
</evidence>
<keyword evidence="1" id="KW-0472">Membrane</keyword>
<evidence type="ECO:0000259" key="2">
    <source>
        <dbReference type="Pfam" id="PF20152"/>
    </source>
</evidence>
<dbReference type="Proteomes" id="UP000250043">
    <property type="component" value="Unassembled WGS sequence"/>
</dbReference>
<accession>A0A8E2DMR6</accession>
<feature type="domain" description="DUF6534" evidence="2">
    <location>
        <begin position="160"/>
        <end position="246"/>
    </location>
</feature>
<keyword evidence="1" id="KW-1133">Transmembrane helix</keyword>
<keyword evidence="1" id="KW-0812">Transmembrane</keyword>
<protein>
    <recommendedName>
        <fullName evidence="2">DUF6534 domain-containing protein</fullName>
    </recommendedName>
</protein>
<name>A0A8E2DMR6_9APHY</name>
<dbReference type="EMBL" id="KV722368">
    <property type="protein sequence ID" value="OCH92501.1"/>
    <property type="molecule type" value="Genomic_DNA"/>
</dbReference>
<dbReference type="InterPro" id="IPR045339">
    <property type="entry name" value="DUF6534"/>
</dbReference>
<proteinExistence type="predicted"/>
<sequence>MDNTLGAIELGTLVSAMLYGMATTQTFSYFDNGKTDSRWLRSFVATVWLLETIHTAFSWIYVYTLTVKDYGNPGALSRVQWSFAACVVMHDVLSSAVQSFYAYRIYILSRQLAFAVIQWVGSMLRVALIFALLGYAVNAPTLDALVTRHKRLAIATVASSASVDILNTAMLCFHLIKHRRTGTRQTGRTIDKIIIWAVETGLLTSLCATTILVIMLVLPRSGIWEGLMMIYARLYSNSLLVSLNSRGAIRRGTEQDGPVVIGISGFSAGVEKRKSRPTESKSTGVSVTGCDRPQCAKALCSQPSTSTMNMHAVLDIRNEKAYVEHELCEPAKTSEEPTCTVEDSV</sequence>
<dbReference type="OrthoDB" id="2786217at2759"/>
<evidence type="ECO:0000313" key="4">
    <source>
        <dbReference type="Proteomes" id="UP000250043"/>
    </source>
</evidence>
<feature type="transmembrane region" description="Helical" evidence="1">
    <location>
        <begin position="81"/>
        <end position="103"/>
    </location>
</feature>
<feature type="transmembrane region" description="Helical" evidence="1">
    <location>
        <begin position="193"/>
        <end position="217"/>
    </location>
</feature>
<feature type="transmembrane region" description="Helical" evidence="1">
    <location>
        <begin position="115"/>
        <end position="137"/>
    </location>
</feature>
<feature type="transmembrane region" description="Helical" evidence="1">
    <location>
        <begin position="42"/>
        <end position="61"/>
    </location>
</feature>